<gene>
    <name evidence="2" type="ORF">C6Y14_23980</name>
</gene>
<evidence type="ECO:0000313" key="3">
    <source>
        <dbReference type="Proteomes" id="UP000240429"/>
    </source>
</evidence>
<keyword evidence="1" id="KW-0732">Signal</keyword>
<dbReference type="AlphaFoldDB" id="A0A2P8Q472"/>
<dbReference type="EMBL" id="PYBJ01000016">
    <property type="protein sequence ID" value="PSM41047.1"/>
    <property type="molecule type" value="Genomic_DNA"/>
</dbReference>
<keyword evidence="3" id="KW-1185">Reference proteome</keyword>
<reference evidence="2 3" key="1">
    <citation type="submission" date="2018-03" db="EMBL/GenBank/DDBJ databases">
        <title>Streptomyces dioscori sp. nov., a novel endophytic actinobacterium isolated from bulbil of Dioscorea bulbifera L.</title>
        <authorList>
            <person name="Zhikuan W."/>
        </authorList>
    </citation>
    <scope>NUCLEOTIDE SEQUENCE [LARGE SCALE GENOMIC DNA]</scope>
    <source>
        <strain evidence="2 3">A217</strain>
    </source>
</reference>
<name>A0A2P8Q472_9ACTN</name>
<dbReference type="RefSeq" id="WP_107018852.1">
    <property type="nucleotide sequence ID" value="NZ_KZ679046.1"/>
</dbReference>
<dbReference type="OrthoDB" id="9956132at2"/>
<proteinExistence type="predicted"/>
<feature type="chain" id="PRO_5015202501" evidence="1">
    <location>
        <begin position="37"/>
        <end position="168"/>
    </location>
</feature>
<comment type="caution">
    <text evidence="2">The sequence shown here is derived from an EMBL/GenBank/DDBJ whole genome shotgun (WGS) entry which is preliminary data.</text>
</comment>
<evidence type="ECO:0000256" key="1">
    <source>
        <dbReference type="SAM" id="SignalP"/>
    </source>
</evidence>
<dbReference type="Proteomes" id="UP000240429">
    <property type="component" value="Unassembled WGS sequence"/>
</dbReference>
<feature type="signal peptide" evidence="1">
    <location>
        <begin position="1"/>
        <end position="36"/>
    </location>
</feature>
<evidence type="ECO:0000313" key="2">
    <source>
        <dbReference type="EMBL" id="PSM41047.1"/>
    </source>
</evidence>
<organism evidence="2 3">
    <name type="scientific">Streptomyces dioscori</name>
    <dbReference type="NCBI Taxonomy" id="2109333"/>
    <lineage>
        <taxon>Bacteria</taxon>
        <taxon>Bacillati</taxon>
        <taxon>Actinomycetota</taxon>
        <taxon>Actinomycetes</taxon>
        <taxon>Kitasatosporales</taxon>
        <taxon>Streptomycetaceae</taxon>
        <taxon>Streptomyces</taxon>
        <taxon>Streptomyces aurantiacus group</taxon>
    </lineage>
</organism>
<sequence length="168" mass="17437">MTLHARPRPLKPTLTLLACAALTVAVPAGVATPAQAAGRCNTAGHAYLTQPGKVYFSGYNGDQSLGVPTFNTFRGDTFRLGGNGILPGTTIRFQAVNVDTGAQINFYRGQPVYTTRGAGGNCVVNEEGPLTVTAPSGTYRVTALYDPGNTPPVTPGDIVDQVVDVVVS</sequence>
<accession>A0A2P8Q472</accession>
<protein>
    <submittedName>
        <fullName evidence="2">Uncharacterized protein</fullName>
    </submittedName>
</protein>